<evidence type="ECO:0000313" key="1">
    <source>
        <dbReference type="EMBL" id="KAI5312673.1"/>
    </source>
</evidence>
<dbReference type="Proteomes" id="UP001054821">
    <property type="component" value="Chromosome 8"/>
</dbReference>
<accession>A0AAD4UUT0</accession>
<gene>
    <name evidence="1" type="ORF">L3X38_041847</name>
</gene>
<sequence length="174" mass="19385">MQEFLQLDQGIMTVVDQRLTYFGDMVMSASLIESSQMMIRPRGELRRQQFDIGVVLVRDHLREAVTVLEHLVVAAMEVTDLDSVSVEVPTKVAVLETALGLVQLEVLEDSCCQDLAGGVALNMPGMVGTIPSLASRALLDAITVDSLDIFERIARCSFRIERPQFIDSRDRYAR</sequence>
<proteinExistence type="predicted"/>
<keyword evidence="2" id="KW-1185">Reference proteome</keyword>
<comment type="caution">
    <text evidence="1">The sequence shown here is derived from an EMBL/GenBank/DDBJ whole genome shotgun (WGS) entry which is preliminary data.</text>
</comment>
<reference evidence="1 2" key="1">
    <citation type="journal article" date="2022" name="G3 (Bethesda)">
        <title>Whole-genome sequence and methylome profiling of the almond [Prunus dulcis (Mill.) D.A. Webb] cultivar 'Nonpareil'.</title>
        <authorList>
            <person name="D'Amico-Willman K.M."/>
            <person name="Ouma W.Z."/>
            <person name="Meulia T."/>
            <person name="Sideli G.M."/>
            <person name="Gradziel T.M."/>
            <person name="Fresnedo-Ramirez J."/>
        </authorList>
    </citation>
    <scope>NUCLEOTIDE SEQUENCE [LARGE SCALE GENOMIC DNA]</scope>
    <source>
        <strain evidence="1">Clone GOH B32 T37-40</strain>
    </source>
</reference>
<protein>
    <submittedName>
        <fullName evidence="1">Uncharacterized protein</fullName>
    </submittedName>
</protein>
<dbReference type="AlphaFoldDB" id="A0AAD4UUT0"/>
<dbReference type="EMBL" id="JAJFAZ020000008">
    <property type="protein sequence ID" value="KAI5312673.1"/>
    <property type="molecule type" value="Genomic_DNA"/>
</dbReference>
<name>A0AAD4UUT0_PRUDU</name>
<organism evidence="1 2">
    <name type="scientific">Prunus dulcis</name>
    <name type="common">Almond</name>
    <name type="synonym">Amygdalus dulcis</name>
    <dbReference type="NCBI Taxonomy" id="3755"/>
    <lineage>
        <taxon>Eukaryota</taxon>
        <taxon>Viridiplantae</taxon>
        <taxon>Streptophyta</taxon>
        <taxon>Embryophyta</taxon>
        <taxon>Tracheophyta</taxon>
        <taxon>Spermatophyta</taxon>
        <taxon>Magnoliopsida</taxon>
        <taxon>eudicotyledons</taxon>
        <taxon>Gunneridae</taxon>
        <taxon>Pentapetalae</taxon>
        <taxon>rosids</taxon>
        <taxon>fabids</taxon>
        <taxon>Rosales</taxon>
        <taxon>Rosaceae</taxon>
        <taxon>Amygdaloideae</taxon>
        <taxon>Amygdaleae</taxon>
        <taxon>Prunus</taxon>
    </lineage>
</organism>
<evidence type="ECO:0000313" key="2">
    <source>
        <dbReference type="Proteomes" id="UP001054821"/>
    </source>
</evidence>